<evidence type="ECO:0000313" key="2">
    <source>
        <dbReference type="EMBL" id="KAJ2779060.1"/>
    </source>
</evidence>
<evidence type="ECO:0000256" key="1">
    <source>
        <dbReference type="SAM" id="MobiDB-lite"/>
    </source>
</evidence>
<sequence>MSSSLHSHKVHTPRRSSSALSNARSDSSVSLPSRTSKDNHHHGGHGGKTPQGAGKESGRRNQSQKHLRQTNGGKQNNSNQRSMQAGQSDDEVDGTAPLATPTKKPGRSRKQQAKQQPAKMVVLLTRDAPESEQQALLAKLAPSGSAPATTASSNGGRAARRRSKNRRQATPPRVDDTVALVSSYSVPSQPTQQQPRTPMRRGGNNNGAAGGSRQKSGSAGGNLSTIYSPTPRMGQALGAPGGGGRMGSPSNGRSSNHYAGASFNNSPAPNTLPLPPVFLTSPTAVSPTAASAPAMLQRDEDVFDVGKQQQRQNAPVFPLPSGSNAFYRQPDNMMFGGSPHRHMYSPPPAQAAAAAAAQHAPLMMLGQLGSQSAVDLTQTGTDVAGMFQKLRLIKEMSQQRAATVSPVSGTSGNMAATVSFPQQTQQQLTPVYNA</sequence>
<protein>
    <submittedName>
        <fullName evidence="2">Uncharacterized protein</fullName>
    </submittedName>
</protein>
<gene>
    <name evidence="2" type="ORF">GGI15_003991</name>
</gene>
<dbReference type="Pfam" id="PF15365">
    <property type="entry name" value="PNRC"/>
    <property type="match status" value="1"/>
</dbReference>
<feature type="compositionally biased region" description="Low complexity" evidence="1">
    <location>
        <begin position="247"/>
        <end position="256"/>
    </location>
</feature>
<dbReference type="InterPro" id="IPR028322">
    <property type="entry name" value="PNRC-like_rgn"/>
</dbReference>
<reference evidence="2" key="1">
    <citation type="submission" date="2022-07" db="EMBL/GenBank/DDBJ databases">
        <title>Phylogenomic reconstructions and comparative analyses of Kickxellomycotina fungi.</title>
        <authorList>
            <person name="Reynolds N.K."/>
            <person name="Stajich J.E."/>
            <person name="Barry K."/>
            <person name="Grigoriev I.V."/>
            <person name="Crous P."/>
            <person name="Smith M.E."/>
        </authorList>
    </citation>
    <scope>NUCLEOTIDE SEQUENCE</scope>
    <source>
        <strain evidence="2">BCRC 34489</strain>
    </source>
</reference>
<keyword evidence="3" id="KW-1185">Reference proteome</keyword>
<feature type="compositionally biased region" description="Basic residues" evidence="1">
    <location>
        <begin position="158"/>
        <end position="167"/>
    </location>
</feature>
<feature type="compositionally biased region" description="Polar residues" evidence="1">
    <location>
        <begin position="69"/>
        <end position="87"/>
    </location>
</feature>
<evidence type="ECO:0000313" key="3">
    <source>
        <dbReference type="Proteomes" id="UP001140172"/>
    </source>
</evidence>
<dbReference type="OrthoDB" id="5568663at2759"/>
<proteinExistence type="predicted"/>
<feature type="compositionally biased region" description="Low complexity" evidence="1">
    <location>
        <begin position="181"/>
        <end position="203"/>
    </location>
</feature>
<comment type="caution">
    <text evidence="2">The sequence shown here is derived from an EMBL/GenBank/DDBJ whole genome shotgun (WGS) entry which is preliminary data.</text>
</comment>
<feature type="compositionally biased region" description="Low complexity" evidence="1">
    <location>
        <begin position="15"/>
        <end position="31"/>
    </location>
</feature>
<dbReference type="AlphaFoldDB" id="A0A9W8H6R0"/>
<dbReference type="GO" id="GO:0016071">
    <property type="term" value="P:mRNA metabolic process"/>
    <property type="evidence" value="ECO:0007669"/>
    <property type="project" value="UniProtKB-ARBA"/>
</dbReference>
<organism evidence="2 3">
    <name type="scientific">Coemansia interrupta</name>
    <dbReference type="NCBI Taxonomy" id="1126814"/>
    <lineage>
        <taxon>Eukaryota</taxon>
        <taxon>Fungi</taxon>
        <taxon>Fungi incertae sedis</taxon>
        <taxon>Zoopagomycota</taxon>
        <taxon>Kickxellomycotina</taxon>
        <taxon>Kickxellomycetes</taxon>
        <taxon>Kickxellales</taxon>
        <taxon>Kickxellaceae</taxon>
        <taxon>Coemansia</taxon>
    </lineage>
</organism>
<dbReference type="EMBL" id="JANBUM010000317">
    <property type="protein sequence ID" value="KAJ2779060.1"/>
    <property type="molecule type" value="Genomic_DNA"/>
</dbReference>
<feature type="region of interest" description="Disordered" evidence="1">
    <location>
        <begin position="1"/>
        <end position="264"/>
    </location>
</feature>
<dbReference type="Proteomes" id="UP001140172">
    <property type="component" value="Unassembled WGS sequence"/>
</dbReference>
<feature type="compositionally biased region" description="Low complexity" evidence="1">
    <location>
        <begin position="141"/>
        <end position="157"/>
    </location>
</feature>
<name>A0A9W8H6R0_9FUNG</name>
<feature type="compositionally biased region" description="Polar residues" evidence="1">
    <location>
        <begin position="213"/>
        <end position="228"/>
    </location>
</feature>
<feature type="compositionally biased region" description="Basic residues" evidence="1">
    <location>
        <begin position="1"/>
        <end position="14"/>
    </location>
</feature>
<accession>A0A9W8H6R0</accession>